<feature type="compositionally biased region" description="Low complexity" evidence="2">
    <location>
        <begin position="164"/>
        <end position="182"/>
    </location>
</feature>
<dbReference type="CDD" id="cd06257">
    <property type="entry name" value="DnaJ"/>
    <property type="match status" value="1"/>
</dbReference>
<feature type="region of interest" description="Disordered" evidence="2">
    <location>
        <begin position="296"/>
        <end position="368"/>
    </location>
</feature>
<dbReference type="InterPro" id="IPR036869">
    <property type="entry name" value="J_dom_sf"/>
</dbReference>
<evidence type="ECO:0000259" key="3">
    <source>
        <dbReference type="PROSITE" id="PS50076"/>
    </source>
</evidence>
<dbReference type="GO" id="GO:0051787">
    <property type="term" value="F:misfolded protein binding"/>
    <property type="evidence" value="ECO:0007669"/>
    <property type="project" value="TreeGrafter"/>
</dbReference>
<evidence type="ECO:0000256" key="1">
    <source>
        <dbReference type="ARBA" id="ARBA00023186"/>
    </source>
</evidence>
<dbReference type="Pfam" id="PF00226">
    <property type="entry name" value="DnaJ"/>
    <property type="match status" value="1"/>
</dbReference>
<dbReference type="GO" id="GO:0036503">
    <property type="term" value="P:ERAD pathway"/>
    <property type="evidence" value="ECO:0007669"/>
    <property type="project" value="TreeGrafter"/>
</dbReference>
<accession>A0A813DFN1</accession>
<sequence>MSTAKPPDYYKVLGVAKTARDVEIKQAYRKLALQFHPDKNPGNQQQAEERFKEIAEAYSTLIDAEKRRRFDQARDAPPPRQAPASASSTSGAGGSQDFQWWGKAPGEVPGNPFEEKHRPPATPTTFSGAGDGFSGYDGYDGFDFGGGFGGQHQQQRQHHHHHQQQQQQHQQQQQQQQPFYGFDFGGGFGGLGGEQPPAQGSWAHDRSAGARPGSHFVPRPFSLAEATGLFDSFFGGVDPFDDFSGSMGFPGGSGARGNTPMLAAGSGKGWDVKITKIKRADGTVIIERTDSSGRITRSVEAAGGGARDSQFAPGHSQGYPSSFPSASSAGRQSRRQQDAYQSSYMAPAPRAADVPPIAFSNGARPRSDVHDYRPAAMLRPAAPVPGPALPAAGGRAFLGSGARGLGGGSERGSWAAAPSGAIASGGGSRGAFLNWSSN</sequence>
<organism evidence="4 5">
    <name type="scientific">Polarella glacialis</name>
    <name type="common">Dinoflagellate</name>
    <dbReference type="NCBI Taxonomy" id="89957"/>
    <lineage>
        <taxon>Eukaryota</taxon>
        <taxon>Sar</taxon>
        <taxon>Alveolata</taxon>
        <taxon>Dinophyceae</taxon>
        <taxon>Suessiales</taxon>
        <taxon>Suessiaceae</taxon>
        <taxon>Polarella</taxon>
    </lineage>
</organism>
<keyword evidence="5" id="KW-1185">Reference proteome</keyword>
<reference evidence="4" key="1">
    <citation type="submission" date="2021-02" db="EMBL/GenBank/DDBJ databases">
        <authorList>
            <person name="Dougan E. K."/>
            <person name="Rhodes N."/>
            <person name="Thang M."/>
            <person name="Chan C."/>
        </authorList>
    </citation>
    <scope>NUCLEOTIDE SEQUENCE</scope>
</reference>
<feature type="compositionally biased region" description="Low complexity" evidence="2">
    <location>
        <begin position="411"/>
        <end position="422"/>
    </location>
</feature>
<gene>
    <name evidence="4" type="ORF">PGLA1383_LOCUS5297</name>
</gene>
<dbReference type="PRINTS" id="PR00625">
    <property type="entry name" value="JDOMAIN"/>
</dbReference>
<dbReference type="InterPro" id="IPR051948">
    <property type="entry name" value="Hsp70_co-chaperone_J-domain"/>
</dbReference>
<feature type="region of interest" description="Disordered" evidence="2">
    <location>
        <begin position="405"/>
        <end position="438"/>
    </location>
</feature>
<comment type="caution">
    <text evidence="4">The sequence shown here is derived from an EMBL/GenBank/DDBJ whole genome shotgun (WGS) entry which is preliminary data.</text>
</comment>
<dbReference type="AlphaFoldDB" id="A0A813DFN1"/>
<dbReference type="SUPFAM" id="SSF46565">
    <property type="entry name" value="Chaperone J-domain"/>
    <property type="match status" value="1"/>
</dbReference>
<keyword evidence="1" id="KW-0143">Chaperone</keyword>
<proteinExistence type="predicted"/>
<evidence type="ECO:0000313" key="5">
    <source>
        <dbReference type="Proteomes" id="UP000654075"/>
    </source>
</evidence>
<dbReference type="PROSITE" id="PS50076">
    <property type="entry name" value="DNAJ_2"/>
    <property type="match status" value="1"/>
</dbReference>
<feature type="region of interest" description="Disordered" evidence="2">
    <location>
        <begin position="63"/>
        <end position="213"/>
    </location>
</feature>
<dbReference type="PANTHER" id="PTHR44360:SF1">
    <property type="entry name" value="DNAJ HOMOLOG SUBFAMILY B MEMBER 9"/>
    <property type="match status" value="1"/>
</dbReference>
<dbReference type="GO" id="GO:0005783">
    <property type="term" value="C:endoplasmic reticulum"/>
    <property type="evidence" value="ECO:0007669"/>
    <property type="project" value="TreeGrafter"/>
</dbReference>
<feature type="compositionally biased region" description="Basic and acidic residues" evidence="2">
    <location>
        <begin position="63"/>
        <end position="74"/>
    </location>
</feature>
<dbReference type="EMBL" id="CAJNNV010002066">
    <property type="protein sequence ID" value="CAE8586431.1"/>
    <property type="molecule type" value="Genomic_DNA"/>
</dbReference>
<dbReference type="InterPro" id="IPR001623">
    <property type="entry name" value="DnaJ_domain"/>
</dbReference>
<dbReference type="PANTHER" id="PTHR44360">
    <property type="entry name" value="DNAJ HOMOLOG SUBFAMILY B MEMBER 9"/>
    <property type="match status" value="1"/>
</dbReference>
<dbReference type="Gene3D" id="1.10.287.110">
    <property type="entry name" value="DnaJ domain"/>
    <property type="match status" value="1"/>
</dbReference>
<dbReference type="SMART" id="SM00271">
    <property type="entry name" value="DnaJ"/>
    <property type="match status" value="1"/>
</dbReference>
<dbReference type="InterPro" id="IPR018253">
    <property type="entry name" value="DnaJ_domain_CS"/>
</dbReference>
<feature type="domain" description="J" evidence="3">
    <location>
        <begin position="8"/>
        <end position="74"/>
    </location>
</feature>
<feature type="compositionally biased region" description="Gly residues" evidence="2">
    <location>
        <begin position="183"/>
        <end position="193"/>
    </location>
</feature>
<dbReference type="PROSITE" id="PS00636">
    <property type="entry name" value="DNAJ_1"/>
    <property type="match status" value="1"/>
</dbReference>
<protein>
    <recommendedName>
        <fullName evidence="3">J domain-containing protein</fullName>
    </recommendedName>
</protein>
<dbReference type="GO" id="GO:0051087">
    <property type="term" value="F:protein-folding chaperone binding"/>
    <property type="evidence" value="ECO:0007669"/>
    <property type="project" value="TreeGrafter"/>
</dbReference>
<dbReference type="OrthoDB" id="10250354at2759"/>
<evidence type="ECO:0000256" key="2">
    <source>
        <dbReference type="SAM" id="MobiDB-lite"/>
    </source>
</evidence>
<name>A0A813DFN1_POLGL</name>
<evidence type="ECO:0000313" key="4">
    <source>
        <dbReference type="EMBL" id="CAE8586431.1"/>
    </source>
</evidence>
<dbReference type="Proteomes" id="UP000654075">
    <property type="component" value="Unassembled WGS sequence"/>
</dbReference>